<evidence type="ECO:0000256" key="1">
    <source>
        <dbReference type="SAM" id="SignalP"/>
    </source>
</evidence>
<organism evidence="2 3">
    <name type="scientific">Platanthera zijinensis</name>
    <dbReference type="NCBI Taxonomy" id="2320716"/>
    <lineage>
        <taxon>Eukaryota</taxon>
        <taxon>Viridiplantae</taxon>
        <taxon>Streptophyta</taxon>
        <taxon>Embryophyta</taxon>
        <taxon>Tracheophyta</taxon>
        <taxon>Spermatophyta</taxon>
        <taxon>Magnoliopsida</taxon>
        <taxon>Liliopsida</taxon>
        <taxon>Asparagales</taxon>
        <taxon>Orchidaceae</taxon>
        <taxon>Orchidoideae</taxon>
        <taxon>Orchideae</taxon>
        <taxon>Orchidinae</taxon>
        <taxon>Platanthera</taxon>
    </lineage>
</organism>
<comment type="caution">
    <text evidence="2">The sequence shown here is derived from an EMBL/GenBank/DDBJ whole genome shotgun (WGS) entry which is preliminary data.</text>
</comment>
<dbReference type="Proteomes" id="UP001418222">
    <property type="component" value="Unassembled WGS sequence"/>
</dbReference>
<protein>
    <submittedName>
        <fullName evidence="2">Uncharacterized protein</fullName>
    </submittedName>
</protein>
<sequence length="153" mass="16513">MKNSETAIASSSSSSSSNNFLNLLVVYLVISPLITLCRPAEGDNCVGRQGSREEDDDRHAPHAAERGIGITGHFNGHLEVIWAWAKLAWMNFNFGLPDSAGKGQSMKEASKRSYEVSKETVEQTAAAAGKAALRMARGRSTVCNSDQELEAEL</sequence>
<evidence type="ECO:0000313" key="3">
    <source>
        <dbReference type="Proteomes" id="UP001418222"/>
    </source>
</evidence>
<gene>
    <name evidence="2" type="ORF">KSP39_PZI002994</name>
</gene>
<feature type="chain" id="PRO_5043002222" evidence="1">
    <location>
        <begin position="43"/>
        <end position="153"/>
    </location>
</feature>
<name>A0AAP0BW54_9ASPA</name>
<dbReference type="AlphaFoldDB" id="A0AAP0BW54"/>
<dbReference type="PANTHER" id="PTHR35463:SF10">
    <property type="entry name" value="TRANSMEMBRANE PROTEIN"/>
    <property type="match status" value="1"/>
</dbReference>
<keyword evidence="1" id="KW-0732">Signal</keyword>
<proteinExistence type="predicted"/>
<reference evidence="2 3" key="1">
    <citation type="journal article" date="2022" name="Nat. Plants">
        <title>Genomes of leafy and leafless Platanthera orchids illuminate the evolution of mycoheterotrophy.</title>
        <authorList>
            <person name="Li M.H."/>
            <person name="Liu K.W."/>
            <person name="Li Z."/>
            <person name="Lu H.C."/>
            <person name="Ye Q.L."/>
            <person name="Zhang D."/>
            <person name="Wang J.Y."/>
            <person name="Li Y.F."/>
            <person name="Zhong Z.M."/>
            <person name="Liu X."/>
            <person name="Yu X."/>
            <person name="Liu D.K."/>
            <person name="Tu X.D."/>
            <person name="Liu B."/>
            <person name="Hao Y."/>
            <person name="Liao X.Y."/>
            <person name="Jiang Y.T."/>
            <person name="Sun W.H."/>
            <person name="Chen J."/>
            <person name="Chen Y.Q."/>
            <person name="Ai Y."/>
            <person name="Zhai J.W."/>
            <person name="Wu S.S."/>
            <person name="Zhou Z."/>
            <person name="Hsiao Y.Y."/>
            <person name="Wu W.L."/>
            <person name="Chen Y.Y."/>
            <person name="Lin Y.F."/>
            <person name="Hsu J.L."/>
            <person name="Li C.Y."/>
            <person name="Wang Z.W."/>
            <person name="Zhao X."/>
            <person name="Zhong W.Y."/>
            <person name="Ma X.K."/>
            <person name="Ma L."/>
            <person name="Huang J."/>
            <person name="Chen G.Z."/>
            <person name="Huang M.Z."/>
            <person name="Huang L."/>
            <person name="Peng D.H."/>
            <person name="Luo Y.B."/>
            <person name="Zou S.Q."/>
            <person name="Chen S.P."/>
            <person name="Lan S."/>
            <person name="Tsai W.C."/>
            <person name="Van de Peer Y."/>
            <person name="Liu Z.J."/>
        </authorList>
    </citation>
    <scope>NUCLEOTIDE SEQUENCE [LARGE SCALE GENOMIC DNA]</scope>
    <source>
        <strain evidence="2">Lor287</strain>
    </source>
</reference>
<accession>A0AAP0BW54</accession>
<dbReference type="PANTHER" id="PTHR35463">
    <property type="entry name" value="TRANSMEMBRANE PROTEIN"/>
    <property type="match status" value="1"/>
</dbReference>
<dbReference type="EMBL" id="JBBWWQ010000003">
    <property type="protein sequence ID" value="KAK8951888.1"/>
    <property type="molecule type" value="Genomic_DNA"/>
</dbReference>
<feature type="signal peptide" evidence="1">
    <location>
        <begin position="1"/>
        <end position="42"/>
    </location>
</feature>
<keyword evidence="3" id="KW-1185">Reference proteome</keyword>
<evidence type="ECO:0000313" key="2">
    <source>
        <dbReference type="EMBL" id="KAK8951888.1"/>
    </source>
</evidence>